<sequence length="119" mass="12441">MNTNRTSLKRIIGAAGATAALLLAVPATAQAADTIDYTLTRAEVAQQAADAQSQTDLICGALPWPISWACSQNQANGGMRDALQDAYVAGCGLRVQVTPTGSGASYDKATYQYTKVNCR</sequence>
<gene>
    <name evidence="2" type="ORF">HZZ10_06220</name>
</gene>
<organism evidence="2 3">
    <name type="scientific">Sanguibacter inulinus</name>
    <dbReference type="NCBI Taxonomy" id="60922"/>
    <lineage>
        <taxon>Bacteria</taxon>
        <taxon>Bacillati</taxon>
        <taxon>Actinomycetota</taxon>
        <taxon>Actinomycetes</taxon>
        <taxon>Micrococcales</taxon>
        <taxon>Sanguibacteraceae</taxon>
        <taxon>Sanguibacter</taxon>
    </lineage>
</organism>
<dbReference type="AlphaFoldDB" id="A0A853ETP1"/>
<feature type="signal peptide" evidence="1">
    <location>
        <begin position="1"/>
        <end position="31"/>
    </location>
</feature>
<protein>
    <submittedName>
        <fullName evidence="2">Uncharacterized protein</fullName>
    </submittedName>
</protein>
<feature type="chain" id="PRO_5032722824" evidence="1">
    <location>
        <begin position="32"/>
        <end position="119"/>
    </location>
</feature>
<comment type="caution">
    <text evidence="2">The sequence shown here is derived from an EMBL/GenBank/DDBJ whole genome shotgun (WGS) entry which is preliminary data.</text>
</comment>
<accession>A0A853ETP1</accession>
<keyword evidence="3" id="KW-1185">Reference proteome</keyword>
<evidence type="ECO:0000256" key="1">
    <source>
        <dbReference type="SAM" id="SignalP"/>
    </source>
</evidence>
<dbReference type="Proteomes" id="UP000561011">
    <property type="component" value="Unassembled WGS sequence"/>
</dbReference>
<evidence type="ECO:0000313" key="3">
    <source>
        <dbReference type="Proteomes" id="UP000561011"/>
    </source>
</evidence>
<evidence type="ECO:0000313" key="2">
    <source>
        <dbReference type="EMBL" id="NYS93124.1"/>
    </source>
</evidence>
<name>A0A853ETP1_9MICO</name>
<reference evidence="2 3" key="1">
    <citation type="submission" date="2020-07" db="EMBL/GenBank/DDBJ databases">
        <title>MOT database genomes.</title>
        <authorList>
            <person name="Joseph S."/>
            <person name="Aduse-Opoku J."/>
            <person name="Hashim A."/>
            <person name="Wade W."/>
            <person name="Curtis M."/>
        </authorList>
    </citation>
    <scope>NUCLEOTIDE SEQUENCE [LARGE SCALE GENOMIC DNA]</scope>
    <source>
        <strain evidence="2 3">DSM 100099</strain>
    </source>
</reference>
<proteinExistence type="predicted"/>
<dbReference type="RefSeq" id="WP_056136076.1">
    <property type="nucleotide sequence ID" value="NZ_JACBYE010000010.1"/>
</dbReference>
<keyword evidence="1" id="KW-0732">Signal</keyword>
<dbReference type="EMBL" id="JACBYE010000010">
    <property type="protein sequence ID" value="NYS93124.1"/>
    <property type="molecule type" value="Genomic_DNA"/>
</dbReference>